<dbReference type="PANTHER" id="PTHR10272">
    <property type="entry name" value="PLATELET-ACTIVATING FACTOR ACETYLHYDROLASE"/>
    <property type="match status" value="1"/>
</dbReference>
<keyword evidence="3" id="KW-0442">Lipid degradation</keyword>
<evidence type="ECO:0000256" key="1">
    <source>
        <dbReference type="ARBA" id="ARBA00013201"/>
    </source>
</evidence>
<evidence type="ECO:0000256" key="4">
    <source>
        <dbReference type="ARBA" id="ARBA00023098"/>
    </source>
</evidence>
<evidence type="ECO:0000313" key="6">
    <source>
        <dbReference type="Proteomes" id="UP000294003"/>
    </source>
</evidence>
<accession>A0ABY0HDY1</accession>
<evidence type="ECO:0000313" key="5">
    <source>
        <dbReference type="EMBL" id="RYO89211.1"/>
    </source>
</evidence>
<dbReference type="EC" id="3.1.1.47" evidence="1"/>
<gene>
    <name evidence="5" type="ORF">DL762_003355</name>
</gene>
<protein>
    <recommendedName>
        <fullName evidence="1">1-alkyl-2-acetylglycerophosphocholine esterase</fullName>
        <ecNumber evidence="1">3.1.1.47</ecNumber>
    </recommendedName>
</protein>
<keyword evidence="4" id="KW-0443">Lipid metabolism</keyword>
<name>A0ABY0HDY1_9PEZI</name>
<dbReference type="InterPro" id="IPR029058">
    <property type="entry name" value="AB_hydrolase_fold"/>
</dbReference>
<dbReference type="PANTHER" id="PTHR10272:SF0">
    <property type="entry name" value="PLATELET-ACTIVATING FACTOR ACETYLHYDROLASE"/>
    <property type="match status" value="1"/>
</dbReference>
<proteinExistence type="predicted"/>
<reference evidence="5 6" key="1">
    <citation type="submission" date="2018-06" db="EMBL/GenBank/DDBJ databases">
        <title>Complete Genomes of Monosporascus.</title>
        <authorList>
            <person name="Robinson A.J."/>
            <person name="Natvig D.O."/>
        </authorList>
    </citation>
    <scope>NUCLEOTIDE SEQUENCE [LARGE SCALE GENOMIC DNA]</scope>
    <source>
        <strain evidence="5 6">CBS 609.92</strain>
    </source>
</reference>
<organism evidence="5 6">
    <name type="scientific">Monosporascus cannonballus</name>
    <dbReference type="NCBI Taxonomy" id="155416"/>
    <lineage>
        <taxon>Eukaryota</taxon>
        <taxon>Fungi</taxon>
        <taxon>Dikarya</taxon>
        <taxon>Ascomycota</taxon>
        <taxon>Pezizomycotina</taxon>
        <taxon>Sordariomycetes</taxon>
        <taxon>Xylariomycetidae</taxon>
        <taxon>Xylariales</taxon>
        <taxon>Xylariales incertae sedis</taxon>
        <taxon>Monosporascus</taxon>
    </lineage>
</organism>
<dbReference type="EMBL" id="QJNS01000076">
    <property type="protein sequence ID" value="RYO89211.1"/>
    <property type="molecule type" value="Genomic_DNA"/>
</dbReference>
<dbReference type="Proteomes" id="UP000294003">
    <property type="component" value="Unassembled WGS sequence"/>
</dbReference>
<comment type="caution">
    <text evidence="5">The sequence shown here is derived from an EMBL/GenBank/DDBJ whole genome shotgun (WGS) entry which is preliminary data.</text>
</comment>
<keyword evidence="6" id="KW-1185">Reference proteome</keyword>
<evidence type="ECO:0000256" key="2">
    <source>
        <dbReference type="ARBA" id="ARBA00022801"/>
    </source>
</evidence>
<evidence type="ECO:0000256" key="3">
    <source>
        <dbReference type="ARBA" id="ARBA00022963"/>
    </source>
</evidence>
<keyword evidence="2" id="KW-0378">Hydrolase</keyword>
<sequence length="334" mass="34740">MQFPHHALIGAAANIPVNSPVPVVSFSPVVLPAGNRPVDVDLQLRVTAPSAGDGLAIVLLSHGLGPSNWLSSLDGYAPLAEFWAAHGFVVVQPTHLDSAFLGVAGDAPAGREFFWRSRARDLGRVLDELDAVEAAVPGLAGRLDRARVAVAGHSFGAWAASVLLGARNVDPRTNETFAAPEGRVRAGVVLAGTGAGGANLSESGRRIVPFYGPDFSTMDTPALVVYGDEDASPSLSNRGADWHADPYALAPGPKALFTVRGGKHGLGGVSGHDAAETEDESPERLGAVQRMTWAYLRSQLFEGDTAWEEACKALGGLGQLGTVEQKGEGKARGC</sequence>
<dbReference type="Gene3D" id="3.40.50.1820">
    <property type="entry name" value="alpha/beta hydrolase"/>
    <property type="match status" value="1"/>
</dbReference>
<dbReference type="SUPFAM" id="SSF53474">
    <property type="entry name" value="alpha/beta-Hydrolases"/>
    <property type="match status" value="1"/>
</dbReference>